<proteinExistence type="predicted"/>
<evidence type="ECO:0000313" key="2">
    <source>
        <dbReference type="Proteomes" id="UP001605036"/>
    </source>
</evidence>
<name>A0ABD1XU00_9MARC</name>
<organism evidence="1 2">
    <name type="scientific">Riccia fluitans</name>
    <dbReference type="NCBI Taxonomy" id="41844"/>
    <lineage>
        <taxon>Eukaryota</taxon>
        <taxon>Viridiplantae</taxon>
        <taxon>Streptophyta</taxon>
        <taxon>Embryophyta</taxon>
        <taxon>Marchantiophyta</taxon>
        <taxon>Marchantiopsida</taxon>
        <taxon>Marchantiidae</taxon>
        <taxon>Marchantiales</taxon>
        <taxon>Ricciaceae</taxon>
        <taxon>Riccia</taxon>
    </lineage>
</organism>
<keyword evidence="2" id="KW-1185">Reference proteome</keyword>
<protein>
    <submittedName>
        <fullName evidence="1">Uncharacterized protein</fullName>
    </submittedName>
</protein>
<evidence type="ECO:0000313" key="1">
    <source>
        <dbReference type="EMBL" id="KAL2612138.1"/>
    </source>
</evidence>
<comment type="caution">
    <text evidence="1">The sequence shown here is derived from an EMBL/GenBank/DDBJ whole genome shotgun (WGS) entry which is preliminary data.</text>
</comment>
<dbReference type="Proteomes" id="UP001605036">
    <property type="component" value="Unassembled WGS sequence"/>
</dbReference>
<sequence>MAFIGGQMRQRDYQAELKKKVEVWQAWFMDCMPKTVLAGFSFNQKACELISDNNCRWLDDLKWISRLRDENQIGECAFGSKYLVGFLDSFLSKEMGLKEIVPYVAKKLKNQLDRMG</sequence>
<accession>A0ABD1XU00</accession>
<dbReference type="AlphaFoldDB" id="A0ABD1XU00"/>
<reference evidence="1 2" key="1">
    <citation type="submission" date="2024-09" db="EMBL/GenBank/DDBJ databases">
        <title>Chromosome-scale assembly of Riccia fluitans.</title>
        <authorList>
            <person name="Paukszto L."/>
            <person name="Sawicki J."/>
            <person name="Karawczyk K."/>
            <person name="Piernik-Szablinska J."/>
            <person name="Szczecinska M."/>
            <person name="Mazdziarz M."/>
        </authorList>
    </citation>
    <scope>NUCLEOTIDE SEQUENCE [LARGE SCALE GENOMIC DNA]</scope>
    <source>
        <strain evidence="1">Rf_01</strain>
        <tissue evidence="1">Aerial parts of the thallus</tissue>
    </source>
</reference>
<gene>
    <name evidence="1" type="ORF">R1flu_023830</name>
</gene>
<dbReference type="EMBL" id="JBHFFA010000007">
    <property type="protein sequence ID" value="KAL2612138.1"/>
    <property type="molecule type" value="Genomic_DNA"/>
</dbReference>